<evidence type="ECO:0000313" key="2">
    <source>
        <dbReference type="EMBL" id="SNT62297.1"/>
    </source>
</evidence>
<dbReference type="RefSeq" id="WP_089213295.1">
    <property type="nucleotide sequence ID" value="NZ_FZOD01000089.1"/>
</dbReference>
<reference evidence="2 3" key="1">
    <citation type="submission" date="2017-06" db="EMBL/GenBank/DDBJ databases">
        <authorList>
            <person name="Kim H.J."/>
            <person name="Triplett B.A."/>
        </authorList>
    </citation>
    <scope>NUCLEOTIDE SEQUENCE [LARGE SCALE GENOMIC DNA]</scope>
    <source>
        <strain evidence="2 3">CGMCC 4.2132</strain>
    </source>
</reference>
<feature type="compositionally biased region" description="Basic residues" evidence="1">
    <location>
        <begin position="99"/>
        <end position="109"/>
    </location>
</feature>
<dbReference type="Pfam" id="PF04237">
    <property type="entry name" value="YjbR"/>
    <property type="match status" value="1"/>
</dbReference>
<accession>A0A239P582</accession>
<evidence type="ECO:0000256" key="1">
    <source>
        <dbReference type="SAM" id="MobiDB-lite"/>
    </source>
</evidence>
<dbReference type="Proteomes" id="UP000198282">
    <property type="component" value="Unassembled WGS sequence"/>
</dbReference>
<protein>
    <submittedName>
        <fullName evidence="2">YjbR protein</fullName>
    </submittedName>
</protein>
<organism evidence="2 3">
    <name type="scientific">Streptosporangium subroseum</name>
    <dbReference type="NCBI Taxonomy" id="106412"/>
    <lineage>
        <taxon>Bacteria</taxon>
        <taxon>Bacillati</taxon>
        <taxon>Actinomycetota</taxon>
        <taxon>Actinomycetes</taxon>
        <taxon>Streptosporangiales</taxon>
        <taxon>Streptosporangiaceae</taxon>
        <taxon>Streptosporangium</taxon>
    </lineage>
</organism>
<dbReference type="SUPFAM" id="SSF142906">
    <property type="entry name" value="YjbR-like"/>
    <property type="match status" value="1"/>
</dbReference>
<dbReference type="EMBL" id="FZOD01000089">
    <property type="protein sequence ID" value="SNT62297.1"/>
    <property type="molecule type" value="Genomic_DNA"/>
</dbReference>
<dbReference type="InterPro" id="IPR038056">
    <property type="entry name" value="YjbR-like_sf"/>
</dbReference>
<dbReference type="OrthoDB" id="3194910at2"/>
<dbReference type="AlphaFoldDB" id="A0A239P582"/>
<dbReference type="InterPro" id="IPR058532">
    <property type="entry name" value="YjbR/MT2646/Rv2570-like"/>
</dbReference>
<keyword evidence="3" id="KW-1185">Reference proteome</keyword>
<proteinExistence type="predicted"/>
<feature type="region of interest" description="Disordered" evidence="1">
    <location>
        <begin position="1"/>
        <end position="25"/>
    </location>
</feature>
<name>A0A239P582_9ACTN</name>
<feature type="region of interest" description="Disordered" evidence="1">
    <location>
        <begin position="68"/>
        <end position="115"/>
    </location>
</feature>
<dbReference type="Gene3D" id="3.90.1150.30">
    <property type="match status" value="1"/>
</dbReference>
<gene>
    <name evidence="2" type="ORF">SAMN05216276_108927</name>
</gene>
<sequence length="115" mass="12723">MPISGEKPQDRARDTALALPGVSHGHPFTEQLDAYKVAGKIFLIVTDNPDERIVTLKAEPEYGRLLQHEHPSITPGLPTKPSLPSALRSSHPGVEPPGRHRRRWSGRRVGRLESV</sequence>
<evidence type="ECO:0000313" key="3">
    <source>
        <dbReference type="Proteomes" id="UP000198282"/>
    </source>
</evidence>